<evidence type="ECO:0000256" key="9">
    <source>
        <dbReference type="ARBA" id="ARBA00023163"/>
    </source>
</evidence>
<dbReference type="PRINTS" id="PR00619">
    <property type="entry name" value="GATAZNFINGER"/>
</dbReference>
<dbReference type="EMBL" id="CP120628">
    <property type="protein sequence ID" value="WEW57694.1"/>
    <property type="molecule type" value="Genomic_DNA"/>
</dbReference>
<dbReference type="FunFam" id="3.30.50.10:FF:000007">
    <property type="entry name" value="Nitrogen regulatory AreA, N-terminal"/>
    <property type="match status" value="1"/>
</dbReference>
<gene>
    <name evidence="14" type="primary">SFU1</name>
    <name evidence="14" type="ORF">PRK78_003161</name>
</gene>
<name>A0AAF0DGE2_9EURO</name>
<feature type="compositionally biased region" description="Polar residues" evidence="12">
    <location>
        <begin position="408"/>
        <end position="427"/>
    </location>
</feature>
<feature type="compositionally biased region" description="Low complexity" evidence="12">
    <location>
        <begin position="521"/>
        <end position="539"/>
    </location>
</feature>
<feature type="compositionally biased region" description="Polar residues" evidence="12">
    <location>
        <begin position="324"/>
        <end position="347"/>
    </location>
</feature>
<feature type="domain" description="GATA-type" evidence="13">
    <location>
        <begin position="99"/>
        <end position="150"/>
    </location>
</feature>
<evidence type="ECO:0000256" key="5">
    <source>
        <dbReference type="ARBA" id="ARBA00022833"/>
    </source>
</evidence>
<feature type="compositionally biased region" description="Polar residues" evidence="12">
    <location>
        <begin position="55"/>
        <end position="69"/>
    </location>
</feature>
<dbReference type="InterPro" id="IPR000679">
    <property type="entry name" value="Znf_GATA"/>
</dbReference>
<evidence type="ECO:0000313" key="14">
    <source>
        <dbReference type="EMBL" id="WEW57694.1"/>
    </source>
</evidence>
<comment type="subcellular location">
    <subcellularLocation>
        <location evidence="1">Nucleus</location>
    </subcellularLocation>
</comment>
<feature type="region of interest" description="Disordered" evidence="12">
    <location>
        <begin position="489"/>
        <end position="580"/>
    </location>
</feature>
<dbReference type="SMART" id="SM00401">
    <property type="entry name" value="ZnF_GATA"/>
    <property type="match status" value="2"/>
</dbReference>
<feature type="compositionally biased region" description="Polar residues" evidence="12">
    <location>
        <begin position="498"/>
        <end position="515"/>
    </location>
</feature>
<dbReference type="FunFam" id="3.30.50.10:FF:000039">
    <property type="entry name" value="Siderophore transcription factor SreA"/>
    <property type="match status" value="1"/>
</dbReference>
<keyword evidence="5" id="KW-0862">Zinc</keyword>
<evidence type="ECO:0000256" key="2">
    <source>
        <dbReference type="ARBA" id="ARBA00022723"/>
    </source>
</evidence>
<dbReference type="InterPro" id="IPR039355">
    <property type="entry name" value="Transcription_factor_GATA"/>
</dbReference>
<dbReference type="Proteomes" id="UP001219355">
    <property type="component" value="Chromosome 2"/>
</dbReference>
<feature type="region of interest" description="Disordered" evidence="12">
    <location>
        <begin position="313"/>
        <end position="430"/>
    </location>
</feature>
<dbReference type="AlphaFoldDB" id="A0AAF0DGE2"/>
<keyword evidence="3" id="KW-0677">Repeat</keyword>
<feature type="domain" description="GATA-type" evidence="13">
    <location>
        <begin position="264"/>
        <end position="311"/>
    </location>
</feature>
<dbReference type="GO" id="GO:0000978">
    <property type="term" value="F:RNA polymerase II cis-regulatory region sequence-specific DNA binding"/>
    <property type="evidence" value="ECO:0007669"/>
    <property type="project" value="TreeGrafter"/>
</dbReference>
<feature type="region of interest" description="Disordered" evidence="12">
    <location>
        <begin position="1"/>
        <end position="22"/>
    </location>
</feature>
<proteinExistence type="predicted"/>
<dbReference type="Gene3D" id="3.30.50.10">
    <property type="entry name" value="Erythroid Transcription Factor GATA-1, subunit A"/>
    <property type="match status" value="2"/>
</dbReference>
<keyword evidence="7" id="KW-0175">Coiled coil</keyword>
<evidence type="ECO:0000256" key="11">
    <source>
        <dbReference type="PROSITE-ProRule" id="PRU00094"/>
    </source>
</evidence>
<keyword evidence="9" id="KW-0804">Transcription</keyword>
<feature type="region of interest" description="Disordered" evidence="12">
    <location>
        <begin position="45"/>
        <end position="93"/>
    </location>
</feature>
<dbReference type="GO" id="GO:0006879">
    <property type="term" value="P:intracellular iron ion homeostasis"/>
    <property type="evidence" value="ECO:0007669"/>
    <property type="project" value="UniProtKB-ARBA"/>
</dbReference>
<dbReference type="GO" id="GO:0008270">
    <property type="term" value="F:zinc ion binding"/>
    <property type="evidence" value="ECO:0007669"/>
    <property type="project" value="UniProtKB-KW"/>
</dbReference>
<evidence type="ECO:0000256" key="4">
    <source>
        <dbReference type="ARBA" id="ARBA00022771"/>
    </source>
</evidence>
<dbReference type="GO" id="GO:0005634">
    <property type="term" value="C:nucleus"/>
    <property type="evidence" value="ECO:0007669"/>
    <property type="project" value="UniProtKB-SubCell"/>
</dbReference>
<dbReference type="GO" id="GO:0000122">
    <property type="term" value="P:negative regulation of transcription by RNA polymerase II"/>
    <property type="evidence" value="ECO:0007669"/>
    <property type="project" value="TreeGrafter"/>
</dbReference>
<reference evidence="14" key="1">
    <citation type="submission" date="2023-03" db="EMBL/GenBank/DDBJ databases">
        <title>Emydomyces testavorans Genome Sequence.</title>
        <authorList>
            <person name="Hoyer L."/>
        </authorList>
    </citation>
    <scope>NUCLEOTIDE SEQUENCE</scope>
    <source>
        <strain evidence="14">16-2883</strain>
    </source>
</reference>
<organism evidence="14 15">
    <name type="scientific">Emydomyces testavorans</name>
    <dbReference type="NCBI Taxonomy" id="2070801"/>
    <lineage>
        <taxon>Eukaryota</taxon>
        <taxon>Fungi</taxon>
        <taxon>Dikarya</taxon>
        <taxon>Ascomycota</taxon>
        <taxon>Pezizomycotina</taxon>
        <taxon>Eurotiomycetes</taxon>
        <taxon>Eurotiomycetidae</taxon>
        <taxon>Onygenales</taxon>
        <taxon>Nannizziopsiaceae</taxon>
        <taxon>Emydomyces</taxon>
    </lineage>
</organism>
<dbReference type="GO" id="GO:0045944">
    <property type="term" value="P:positive regulation of transcription by RNA polymerase II"/>
    <property type="evidence" value="ECO:0007669"/>
    <property type="project" value="TreeGrafter"/>
</dbReference>
<dbReference type="PANTHER" id="PTHR10071">
    <property type="entry name" value="TRANSCRIPTION FACTOR GATA FAMILY MEMBER"/>
    <property type="match status" value="1"/>
</dbReference>
<evidence type="ECO:0000256" key="8">
    <source>
        <dbReference type="ARBA" id="ARBA00023063"/>
    </source>
</evidence>
<dbReference type="SUPFAM" id="SSF57716">
    <property type="entry name" value="Glucocorticoid receptor-like (DNA-binding domain)"/>
    <property type="match status" value="2"/>
</dbReference>
<dbReference type="GO" id="GO:0000981">
    <property type="term" value="F:DNA-binding transcription factor activity, RNA polymerase II-specific"/>
    <property type="evidence" value="ECO:0007669"/>
    <property type="project" value="TreeGrafter"/>
</dbReference>
<evidence type="ECO:0000256" key="7">
    <source>
        <dbReference type="ARBA" id="ARBA00023054"/>
    </source>
</evidence>
<dbReference type="PANTHER" id="PTHR10071:SF281">
    <property type="entry name" value="BOX A-BINDING FACTOR-RELATED"/>
    <property type="match status" value="1"/>
</dbReference>
<evidence type="ECO:0000313" key="15">
    <source>
        <dbReference type="Proteomes" id="UP001219355"/>
    </source>
</evidence>
<keyword evidence="4 11" id="KW-0863">Zinc-finger</keyword>
<evidence type="ECO:0000256" key="10">
    <source>
        <dbReference type="ARBA" id="ARBA00023242"/>
    </source>
</evidence>
<feature type="compositionally biased region" description="Polar residues" evidence="12">
    <location>
        <begin position="356"/>
        <end position="383"/>
    </location>
</feature>
<keyword evidence="6" id="KW-0805">Transcription regulation</keyword>
<feature type="compositionally biased region" description="Basic and acidic residues" evidence="12">
    <location>
        <begin position="547"/>
        <end position="580"/>
    </location>
</feature>
<keyword evidence="8" id="KW-0534">Nitrate assimilation</keyword>
<evidence type="ECO:0000256" key="6">
    <source>
        <dbReference type="ARBA" id="ARBA00023015"/>
    </source>
</evidence>
<dbReference type="CDD" id="cd00202">
    <property type="entry name" value="ZnF_GATA"/>
    <property type="match status" value="2"/>
</dbReference>
<dbReference type="Pfam" id="PF00320">
    <property type="entry name" value="GATA"/>
    <property type="match status" value="2"/>
</dbReference>
<evidence type="ECO:0000256" key="3">
    <source>
        <dbReference type="ARBA" id="ARBA00022737"/>
    </source>
</evidence>
<dbReference type="PROSITE" id="PS50114">
    <property type="entry name" value="GATA_ZN_FINGER_2"/>
    <property type="match status" value="2"/>
</dbReference>
<protein>
    <submittedName>
        <fullName evidence="14">GATA type transcriptional activator of nitrogen-regulated proteins</fullName>
    </submittedName>
</protein>
<dbReference type="InterPro" id="IPR013088">
    <property type="entry name" value="Znf_NHR/GATA"/>
</dbReference>
<evidence type="ECO:0000259" key="13">
    <source>
        <dbReference type="PROSITE" id="PS50114"/>
    </source>
</evidence>
<accession>A0AAF0DGE2</accession>
<evidence type="ECO:0000256" key="1">
    <source>
        <dbReference type="ARBA" id="ARBA00004123"/>
    </source>
</evidence>
<dbReference type="GO" id="GO:0034757">
    <property type="term" value="P:negative regulation of iron ion transport"/>
    <property type="evidence" value="ECO:0007669"/>
    <property type="project" value="UniProtKB-ARBA"/>
</dbReference>
<keyword evidence="2" id="KW-0479">Metal-binding</keyword>
<keyword evidence="15" id="KW-1185">Reference proteome</keyword>
<evidence type="ECO:0000256" key="12">
    <source>
        <dbReference type="SAM" id="MobiDB-lite"/>
    </source>
</evidence>
<dbReference type="PROSITE" id="PS00344">
    <property type="entry name" value="GATA_ZN_FINGER_1"/>
    <property type="match status" value="2"/>
</dbReference>
<sequence length="580" mass="61402">MDVARRVPHATDSMMRHPSAEDLDAAHQLVSSARGRRDQVAEFGSLVTGMRSDGASGNSQNEAGSSSEHQGLAESNDESRPNAPRESPKIRGKDQVFLGHSCVNCGTKRTPLWRRAPNGSTICNACGLYLKARNTDRPTNRNRYSSSANRSIAQQNINTRTSISPGVSGSCANRQSNIMNDGADTTPAGTCPGGGSCNGTGGAVGCDGCPAYNNRVYKSASRPFPVRHTLKASSEVVNQPGHAALNTNDMLDVTGQDGEIPAACQNCGTTVTPLWRRDDQGHPICNACGLYFRLHGCARPVAMKKSIIKRRKRVVPALRDRSPTAGSSNGSSISPEMSSTSLVSNQLDARRYSHGEQPSSFVASSNGGHLSPHMQTAYQSHHTASPAIDFTGYNSKSISHPHHGPQPCSLSNGDGASPCEQMTSSATPRKRTLEEANMTDTQHNGLVHCSDIPVSAHLPPINSSAPSCLSNTCRLSSISSLLNHTEKSYEGSHIDPSLGSNGSRMQAPVSCSFSPPNMADSLSPSASGSMASLPSSGTSGPVGPADEALKAERRAQLQREAEKMREALRAKERELAALEP</sequence>
<keyword evidence="10" id="KW-0539">Nucleus</keyword>